<evidence type="ECO:0000313" key="2">
    <source>
        <dbReference type="Proteomes" id="UP000717996"/>
    </source>
</evidence>
<name>A0A9P6YM57_RHIOR</name>
<protein>
    <submittedName>
        <fullName evidence="1">Uncharacterized protein</fullName>
    </submittedName>
</protein>
<proteinExistence type="predicted"/>
<gene>
    <name evidence="1" type="ORF">G6F51_001389</name>
</gene>
<organism evidence="1 2">
    <name type="scientific">Rhizopus oryzae</name>
    <name type="common">Mucormycosis agent</name>
    <name type="synonym">Rhizopus arrhizus var. delemar</name>
    <dbReference type="NCBI Taxonomy" id="64495"/>
    <lineage>
        <taxon>Eukaryota</taxon>
        <taxon>Fungi</taxon>
        <taxon>Fungi incertae sedis</taxon>
        <taxon>Mucoromycota</taxon>
        <taxon>Mucoromycotina</taxon>
        <taxon>Mucoromycetes</taxon>
        <taxon>Mucorales</taxon>
        <taxon>Mucorineae</taxon>
        <taxon>Rhizopodaceae</taxon>
        <taxon>Rhizopus</taxon>
    </lineage>
</organism>
<dbReference type="AlphaFoldDB" id="A0A9P6YM57"/>
<sequence>MDSQFPVEEDLNNTVDSYSVTINGFIFCDEREPFSVAHKWTRVAKGKPGCMAHKTVACDECFNWGEQLYRGIHGGRKPRVSRLQRKSRDHTDKLS</sequence>
<comment type="caution">
    <text evidence="1">The sequence shown here is derived from an EMBL/GenBank/DDBJ whole genome shotgun (WGS) entry which is preliminary data.</text>
</comment>
<dbReference type="Proteomes" id="UP000717996">
    <property type="component" value="Unassembled WGS sequence"/>
</dbReference>
<dbReference type="EMBL" id="JAANIT010000102">
    <property type="protein sequence ID" value="KAG1552187.1"/>
    <property type="molecule type" value="Genomic_DNA"/>
</dbReference>
<reference evidence="1" key="1">
    <citation type="journal article" date="2020" name="Microb. Genom.">
        <title>Genetic diversity of clinical and environmental Mucorales isolates obtained from an investigation of mucormycosis cases among solid organ transplant recipients.</title>
        <authorList>
            <person name="Nguyen M.H."/>
            <person name="Kaul D."/>
            <person name="Muto C."/>
            <person name="Cheng S.J."/>
            <person name="Richter R.A."/>
            <person name="Bruno V.M."/>
            <person name="Liu G."/>
            <person name="Beyhan S."/>
            <person name="Sundermann A.J."/>
            <person name="Mounaud S."/>
            <person name="Pasculle A.W."/>
            <person name="Nierman W.C."/>
            <person name="Driscoll E."/>
            <person name="Cumbie R."/>
            <person name="Clancy C.J."/>
            <person name="Dupont C.L."/>
        </authorList>
    </citation>
    <scope>NUCLEOTIDE SEQUENCE</scope>
    <source>
        <strain evidence="1">GL16</strain>
    </source>
</reference>
<accession>A0A9P6YM57</accession>
<evidence type="ECO:0000313" key="1">
    <source>
        <dbReference type="EMBL" id="KAG1552187.1"/>
    </source>
</evidence>